<dbReference type="Proteomes" id="UP001066276">
    <property type="component" value="Chromosome 2_1"/>
</dbReference>
<evidence type="ECO:0000313" key="3">
    <source>
        <dbReference type="Proteomes" id="UP001066276"/>
    </source>
</evidence>
<gene>
    <name evidence="2" type="ORF">NDU88_006687</name>
</gene>
<keyword evidence="3" id="KW-1185">Reference proteome</keyword>
<accession>A0AAV7VRP9</accession>
<name>A0AAV7VRP9_PLEWA</name>
<proteinExistence type="predicted"/>
<sequence length="233" mass="24468">MGPRRLSHTTLQDVGVFPSPKGAVVHSLGGPSRRMGGPQSLLRSRPPGPECPRGPKSGLVSWTRVHQIVQLLPGVGVARPVHLPLSLCLAGATAPPFIGPGARSLEGAHRSLASGSGPQFTPLSRSWFRPSSASLSACLNRSGRGLTPPDKDLRHPSAVHLAPGTRSTGQAVVAQVNPGGTQLLLAALFKFGTSPPRWHPGESSRPRGCPSPWSRTLLRTVPGRRRVMALPGL</sequence>
<evidence type="ECO:0000313" key="2">
    <source>
        <dbReference type="EMBL" id="KAJ1202892.1"/>
    </source>
</evidence>
<comment type="caution">
    <text evidence="2">The sequence shown here is derived from an EMBL/GenBank/DDBJ whole genome shotgun (WGS) entry which is preliminary data.</text>
</comment>
<evidence type="ECO:0000256" key="1">
    <source>
        <dbReference type="SAM" id="MobiDB-lite"/>
    </source>
</evidence>
<organism evidence="2 3">
    <name type="scientific">Pleurodeles waltl</name>
    <name type="common">Iberian ribbed newt</name>
    <dbReference type="NCBI Taxonomy" id="8319"/>
    <lineage>
        <taxon>Eukaryota</taxon>
        <taxon>Metazoa</taxon>
        <taxon>Chordata</taxon>
        <taxon>Craniata</taxon>
        <taxon>Vertebrata</taxon>
        <taxon>Euteleostomi</taxon>
        <taxon>Amphibia</taxon>
        <taxon>Batrachia</taxon>
        <taxon>Caudata</taxon>
        <taxon>Salamandroidea</taxon>
        <taxon>Salamandridae</taxon>
        <taxon>Pleurodelinae</taxon>
        <taxon>Pleurodeles</taxon>
    </lineage>
</organism>
<dbReference type="EMBL" id="JANPWB010000003">
    <property type="protein sequence ID" value="KAJ1202892.1"/>
    <property type="molecule type" value="Genomic_DNA"/>
</dbReference>
<feature type="region of interest" description="Disordered" evidence="1">
    <location>
        <begin position="28"/>
        <end position="55"/>
    </location>
</feature>
<dbReference type="AlphaFoldDB" id="A0AAV7VRP9"/>
<reference evidence="2" key="1">
    <citation type="journal article" date="2022" name="bioRxiv">
        <title>Sequencing and chromosome-scale assembly of the giantPleurodeles waltlgenome.</title>
        <authorList>
            <person name="Brown T."/>
            <person name="Elewa A."/>
            <person name="Iarovenko S."/>
            <person name="Subramanian E."/>
            <person name="Araus A.J."/>
            <person name="Petzold A."/>
            <person name="Susuki M."/>
            <person name="Suzuki K.-i.T."/>
            <person name="Hayashi T."/>
            <person name="Toyoda A."/>
            <person name="Oliveira C."/>
            <person name="Osipova E."/>
            <person name="Leigh N.D."/>
            <person name="Simon A."/>
            <person name="Yun M.H."/>
        </authorList>
    </citation>
    <scope>NUCLEOTIDE SEQUENCE</scope>
    <source>
        <strain evidence="2">20211129_DDA</strain>
        <tissue evidence="2">Liver</tissue>
    </source>
</reference>
<protein>
    <submittedName>
        <fullName evidence="2">Uncharacterized protein</fullName>
    </submittedName>
</protein>